<dbReference type="InterPro" id="IPR032675">
    <property type="entry name" value="LRR_dom_sf"/>
</dbReference>
<feature type="domain" description="F-box/LRR-repeat protein 15/At3g58940/PEG3-like LRR" evidence="2">
    <location>
        <begin position="174"/>
        <end position="274"/>
    </location>
</feature>
<evidence type="ECO:0000313" key="4">
    <source>
        <dbReference type="Proteomes" id="UP000324897"/>
    </source>
</evidence>
<name>A0A5J9TVR2_9POAL</name>
<feature type="compositionally biased region" description="Polar residues" evidence="1">
    <location>
        <begin position="1"/>
        <end position="14"/>
    </location>
</feature>
<evidence type="ECO:0000313" key="3">
    <source>
        <dbReference type="EMBL" id="TVU15492.1"/>
    </source>
</evidence>
<proteinExistence type="predicted"/>
<dbReference type="OrthoDB" id="684031at2759"/>
<dbReference type="InterPro" id="IPR055411">
    <property type="entry name" value="LRR_FXL15/At3g58940/PEG3-like"/>
</dbReference>
<feature type="non-terminal residue" evidence="3">
    <location>
        <position position="305"/>
    </location>
</feature>
<protein>
    <recommendedName>
        <fullName evidence="2">F-box/LRR-repeat protein 15/At3g58940/PEG3-like LRR domain-containing protein</fullName>
    </recommendedName>
</protein>
<evidence type="ECO:0000259" key="2">
    <source>
        <dbReference type="Pfam" id="PF24758"/>
    </source>
</evidence>
<sequence>MMTDSIQQESTGAETQEHEQEEDRLSKLPDDVLIYILVKIKPIREAVRNCIPSKRWRHLAGFRSSIVLDVIHFQPAVASSNYTLEELVRSNVRVVEATKSILAHKSQITIRYLGIRFYLRDESIDIVRSVDKAMENREILKAEFILIPERLHVYCTDDDMINYGRRFKTFIDTCPRAFGALTDLSLHSIRLDKSDFYNVLSTCKKLEYLSLRNCDAGNRSELQIEHSQLAELAIVSCAFERVELKWLPRLTHLTCRNWLLLRDKYPLSFGHVPEFWALVLSLPGTILHKSLVLSEFLLEFWALLL</sequence>
<dbReference type="EMBL" id="RWGY01000031">
    <property type="protein sequence ID" value="TVU15492.1"/>
    <property type="molecule type" value="Genomic_DNA"/>
</dbReference>
<gene>
    <name evidence="3" type="ORF">EJB05_39015</name>
</gene>
<dbReference type="AlphaFoldDB" id="A0A5J9TVR2"/>
<evidence type="ECO:0000256" key="1">
    <source>
        <dbReference type="SAM" id="MobiDB-lite"/>
    </source>
</evidence>
<reference evidence="3 4" key="1">
    <citation type="journal article" date="2019" name="Sci. Rep.">
        <title>A high-quality genome of Eragrostis curvula grass provides insights into Poaceae evolution and supports new strategies to enhance forage quality.</title>
        <authorList>
            <person name="Carballo J."/>
            <person name="Santos B.A.C.M."/>
            <person name="Zappacosta D."/>
            <person name="Garbus I."/>
            <person name="Selva J.P."/>
            <person name="Gallo C.A."/>
            <person name="Diaz A."/>
            <person name="Albertini E."/>
            <person name="Caccamo M."/>
            <person name="Echenique V."/>
        </authorList>
    </citation>
    <scope>NUCLEOTIDE SEQUENCE [LARGE SCALE GENOMIC DNA]</scope>
    <source>
        <strain evidence="4">cv. Victoria</strain>
        <tissue evidence="3">Leaf</tissue>
    </source>
</reference>
<dbReference type="SUPFAM" id="SSF52047">
    <property type="entry name" value="RNI-like"/>
    <property type="match status" value="1"/>
</dbReference>
<feature type="compositionally biased region" description="Basic and acidic residues" evidence="1">
    <location>
        <begin position="15"/>
        <end position="24"/>
    </location>
</feature>
<dbReference type="SUPFAM" id="SSF81383">
    <property type="entry name" value="F-box domain"/>
    <property type="match status" value="1"/>
</dbReference>
<feature type="region of interest" description="Disordered" evidence="1">
    <location>
        <begin position="1"/>
        <end position="24"/>
    </location>
</feature>
<dbReference type="Proteomes" id="UP000324897">
    <property type="component" value="Unassembled WGS sequence"/>
</dbReference>
<dbReference type="Pfam" id="PF24758">
    <property type="entry name" value="LRR_At5g56370"/>
    <property type="match status" value="1"/>
</dbReference>
<dbReference type="Gene3D" id="3.80.10.10">
    <property type="entry name" value="Ribonuclease Inhibitor"/>
    <property type="match status" value="1"/>
</dbReference>
<keyword evidence="4" id="KW-1185">Reference proteome</keyword>
<dbReference type="InterPro" id="IPR036047">
    <property type="entry name" value="F-box-like_dom_sf"/>
</dbReference>
<feature type="non-terminal residue" evidence="3">
    <location>
        <position position="1"/>
    </location>
</feature>
<dbReference type="InterPro" id="IPR044997">
    <property type="entry name" value="F-box_plant"/>
</dbReference>
<dbReference type="Gramene" id="TVU15492">
    <property type="protein sequence ID" value="TVU15492"/>
    <property type="gene ID" value="EJB05_39015"/>
</dbReference>
<dbReference type="PANTHER" id="PTHR32153">
    <property type="entry name" value="OJ000223_09.16 PROTEIN"/>
    <property type="match status" value="1"/>
</dbReference>
<organism evidence="3 4">
    <name type="scientific">Eragrostis curvula</name>
    <name type="common">weeping love grass</name>
    <dbReference type="NCBI Taxonomy" id="38414"/>
    <lineage>
        <taxon>Eukaryota</taxon>
        <taxon>Viridiplantae</taxon>
        <taxon>Streptophyta</taxon>
        <taxon>Embryophyta</taxon>
        <taxon>Tracheophyta</taxon>
        <taxon>Spermatophyta</taxon>
        <taxon>Magnoliopsida</taxon>
        <taxon>Liliopsida</taxon>
        <taxon>Poales</taxon>
        <taxon>Poaceae</taxon>
        <taxon>PACMAD clade</taxon>
        <taxon>Chloridoideae</taxon>
        <taxon>Eragrostideae</taxon>
        <taxon>Eragrostidinae</taxon>
        <taxon>Eragrostis</taxon>
    </lineage>
</organism>
<comment type="caution">
    <text evidence="3">The sequence shown here is derived from an EMBL/GenBank/DDBJ whole genome shotgun (WGS) entry which is preliminary data.</text>
</comment>
<accession>A0A5J9TVR2</accession>